<name>A0ACB8G4Z8_9SAUR</name>
<keyword evidence="2" id="KW-1185">Reference proteome</keyword>
<accession>A0ACB8G4Z8</accession>
<evidence type="ECO:0000313" key="2">
    <source>
        <dbReference type="Proteomes" id="UP000827872"/>
    </source>
</evidence>
<proteinExistence type="predicted"/>
<protein>
    <submittedName>
        <fullName evidence="1">Uncharacterized protein</fullName>
    </submittedName>
</protein>
<comment type="caution">
    <text evidence="1">The sequence shown here is derived from an EMBL/GenBank/DDBJ whole genome shotgun (WGS) entry which is preliminary data.</text>
</comment>
<sequence>MQALAGKRGEFMETFCIVELVQWTETKLQWLCEEAKEKETKEKKLRRLLQQGREQLKHLTFSKESERHVLLSQLEKQEQLLDEVHQAKRGKPT</sequence>
<organism evidence="1 2">
    <name type="scientific">Sphaerodactylus townsendi</name>
    <dbReference type="NCBI Taxonomy" id="933632"/>
    <lineage>
        <taxon>Eukaryota</taxon>
        <taxon>Metazoa</taxon>
        <taxon>Chordata</taxon>
        <taxon>Craniata</taxon>
        <taxon>Vertebrata</taxon>
        <taxon>Euteleostomi</taxon>
        <taxon>Lepidosauria</taxon>
        <taxon>Squamata</taxon>
        <taxon>Bifurcata</taxon>
        <taxon>Gekkota</taxon>
        <taxon>Sphaerodactylidae</taxon>
        <taxon>Sphaerodactylus</taxon>
    </lineage>
</organism>
<dbReference type="EMBL" id="CM037615">
    <property type="protein sequence ID" value="KAH8014729.1"/>
    <property type="molecule type" value="Genomic_DNA"/>
</dbReference>
<evidence type="ECO:0000313" key="1">
    <source>
        <dbReference type="EMBL" id="KAH8014729.1"/>
    </source>
</evidence>
<reference evidence="1" key="1">
    <citation type="submission" date="2021-08" db="EMBL/GenBank/DDBJ databases">
        <title>The first chromosome-level gecko genome reveals the dynamic sex chromosomes of Neotropical dwarf geckos (Sphaerodactylidae: Sphaerodactylus).</title>
        <authorList>
            <person name="Pinto B.J."/>
            <person name="Keating S.E."/>
            <person name="Gamble T."/>
        </authorList>
    </citation>
    <scope>NUCLEOTIDE SEQUENCE</scope>
    <source>
        <strain evidence="1">TG3544</strain>
    </source>
</reference>
<dbReference type="Proteomes" id="UP000827872">
    <property type="component" value="Linkage Group LG02"/>
</dbReference>
<gene>
    <name evidence="1" type="ORF">K3G42_031197</name>
</gene>